<keyword evidence="2" id="KW-0547">Nucleotide-binding</keyword>
<dbReference type="InterPro" id="IPR003439">
    <property type="entry name" value="ABC_transporter-like_ATP-bd"/>
</dbReference>
<proteinExistence type="predicted"/>
<dbReference type="InterPro" id="IPR027417">
    <property type="entry name" value="P-loop_NTPase"/>
</dbReference>
<organism evidence="5 6">
    <name type="scientific">Kribbibacterium absianum</name>
    <dbReference type="NCBI Taxonomy" id="3044210"/>
    <lineage>
        <taxon>Bacteria</taxon>
        <taxon>Bacillati</taxon>
        <taxon>Actinomycetota</taxon>
        <taxon>Coriobacteriia</taxon>
        <taxon>Coriobacteriales</taxon>
        <taxon>Kribbibacteriaceae</taxon>
        <taxon>Kribbibacterium</taxon>
    </lineage>
</organism>
<evidence type="ECO:0000313" key="5">
    <source>
        <dbReference type="EMBL" id="MDJ1128641.1"/>
    </source>
</evidence>
<dbReference type="Pfam" id="PF00005">
    <property type="entry name" value="ABC_tran"/>
    <property type="match status" value="1"/>
</dbReference>
<dbReference type="PROSITE" id="PS50893">
    <property type="entry name" value="ABC_TRANSPORTER_2"/>
    <property type="match status" value="1"/>
</dbReference>
<keyword evidence="6" id="KW-1185">Reference proteome</keyword>
<dbReference type="InterPro" id="IPR003593">
    <property type="entry name" value="AAA+_ATPase"/>
</dbReference>
<dbReference type="Gene3D" id="3.40.50.300">
    <property type="entry name" value="P-loop containing nucleotide triphosphate hydrolases"/>
    <property type="match status" value="1"/>
</dbReference>
<evidence type="ECO:0000313" key="6">
    <source>
        <dbReference type="Proteomes" id="UP001431693"/>
    </source>
</evidence>
<dbReference type="PANTHER" id="PTHR42781">
    <property type="entry name" value="SPERMIDINE/PUTRESCINE IMPORT ATP-BINDING PROTEIN POTA"/>
    <property type="match status" value="1"/>
</dbReference>
<dbReference type="GO" id="GO:0005524">
    <property type="term" value="F:ATP binding"/>
    <property type="evidence" value="ECO:0007669"/>
    <property type="project" value="UniProtKB-KW"/>
</dbReference>
<keyword evidence="1" id="KW-0813">Transport</keyword>
<dbReference type="InterPro" id="IPR017871">
    <property type="entry name" value="ABC_transporter-like_CS"/>
</dbReference>
<dbReference type="EMBL" id="JASJEX010000001">
    <property type="protein sequence ID" value="MDJ1128641.1"/>
    <property type="molecule type" value="Genomic_DNA"/>
</dbReference>
<feature type="domain" description="ABC transporter" evidence="4">
    <location>
        <begin position="2"/>
        <end position="234"/>
    </location>
</feature>
<name>A0ABT6ZHW1_9ACTN</name>
<dbReference type="RefSeq" id="WP_283712285.1">
    <property type="nucleotide sequence ID" value="NZ_JASJEW010000001.1"/>
</dbReference>
<evidence type="ECO:0000256" key="2">
    <source>
        <dbReference type="ARBA" id="ARBA00022741"/>
    </source>
</evidence>
<evidence type="ECO:0000259" key="4">
    <source>
        <dbReference type="PROSITE" id="PS50893"/>
    </source>
</evidence>
<protein>
    <submittedName>
        <fullName evidence="5">ATP-binding cassette domain-containing protein</fullName>
    </submittedName>
</protein>
<dbReference type="PANTHER" id="PTHR42781:SF4">
    <property type="entry name" value="SPERMIDINE_PUTRESCINE IMPORT ATP-BINDING PROTEIN POTA"/>
    <property type="match status" value="1"/>
</dbReference>
<keyword evidence="3 5" id="KW-0067">ATP-binding</keyword>
<dbReference type="PROSITE" id="PS00211">
    <property type="entry name" value="ABC_TRANSPORTER_1"/>
    <property type="match status" value="1"/>
</dbReference>
<sequence length="353" mass="38311">MSLSVDVHKDLGSFKLDVSFELPHADETLALLGPSGCGKSLTLGCIAGTVRPDAGRIVLDGTVLFDSEKGVSLPPQKRNVGYLFQQYALFPNMTVLQNVMVGAKGDRAERERTARSWIDRMQVTGLEGRSPAQLSGGQQQRVALARMFASEPALVLLDEPFSALDGHLRWTLEMGLSDTLKSFRGGALYVSHNRDEVYRLCDSVCVVTDGANEPPEATRRFFEYPRTVPAATISGCKNISAATVTADGQLECPDWGVRLRTSLPIADGTCAAGIRAHYFTVAGPGEEGNVICGRVERVIDNTFSMIVMVRTLGGAAVRYECDKELWRALDDPKEVTLVIDPRFVMPLTAGGRS</sequence>
<accession>A0ABT6ZHW1</accession>
<dbReference type="SMART" id="SM00382">
    <property type="entry name" value="AAA"/>
    <property type="match status" value="1"/>
</dbReference>
<dbReference type="Proteomes" id="UP001431693">
    <property type="component" value="Unassembled WGS sequence"/>
</dbReference>
<evidence type="ECO:0000256" key="3">
    <source>
        <dbReference type="ARBA" id="ARBA00022840"/>
    </source>
</evidence>
<reference evidence="5" key="1">
    <citation type="submission" date="2023-05" db="EMBL/GenBank/DDBJ databases">
        <title>[olsenella] sp. nov., isolated from a pig farm feces dump.</title>
        <authorList>
            <person name="Chang Y.-H."/>
        </authorList>
    </citation>
    <scope>NUCLEOTIDE SEQUENCE</scope>
    <source>
        <strain evidence="5">YH-ols2217</strain>
    </source>
</reference>
<evidence type="ECO:0000256" key="1">
    <source>
        <dbReference type="ARBA" id="ARBA00022448"/>
    </source>
</evidence>
<dbReference type="InterPro" id="IPR050093">
    <property type="entry name" value="ABC_SmlMolc_Importer"/>
</dbReference>
<comment type="caution">
    <text evidence="5">The sequence shown here is derived from an EMBL/GenBank/DDBJ whole genome shotgun (WGS) entry which is preliminary data.</text>
</comment>
<dbReference type="SUPFAM" id="SSF52540">
    <property type="entry name" value="P-loop containing nucleoside triphosphate hydrolases"/>
    <property type="match status" value="1"/>
</dbReference>
<gene>
    <name evidence="5" type="ORF">QJ043_00880</name>
</gene>